<organism evidence="9 10">
    <name type="scientific">Solidesulfovibrio fructosivorans JJ]</name>
    <dbReference type="NCBI Taxonomy" id="596151"/>
    <lineage>
        <taxon>Bacteria</taxon>
        <taxon>Pseudomonadati</taxon>
        <taxon>Thermodesulfobacteriota</taxon>
        <taxon>Desulfovibrionia</taxon>
        <taxon>Desulfovibrionales</taxon>
        <taxon>Desulfovibrionaceae</taxon>
        <taxon>Solidesulfovibrio</taxon>
    </lineage>
</organism>
<feature type="transmembrane region" description="Helical" evidence="7">
    <location>
        <begin position="20"/>
        <end position="44"/>
    </location>
</feature>
<reference evidence="9 10" key="1">
    <citation type="submission" date="2010-08" db="EMBL/GenBank/DDBJ databases">
        <title>The draft genome of Desulfovibrio fructosovorans JJ.</title>
        <authorList>
            <consortium name="US DOE Joint Genome Institute (JGI-PGF)"/>
            <person name="Lucas S."/>
            <person name="Copeland A."/>
            <person name="Lapidus A."/>
            <person name="Cheng J.-F."/>
            <person name="Bruce D."/>
            <person name="Goodwin L."/>
            <person name="Pitluck S."/>
            <person name="Land M.L."/>
            <person name="Hauser L."/>
            <person name="Chang Y.-J."/>
            <person name="Jeffries C."/>
            <person name="Wall J.D."/>
            <person name="Stahl D.A."/>
            <person name="Arkin A.P."/>
            <person name="Dehal P."/>
            <person name="Stolyar S.M."/>
            <person name="Hazen T.C."/>
            <person name="Woyke T.J."/>
        </authorList>
    </citation>
    <scope>NUCLEOTIDE SEQUENCE [LARGE SCALE GENOMIC DNA]</scope>
    <source>
        <strain evidence="9 10">JJ</strain>
    </source>
</reference>
<keyword evidence="3 7" id="KW-0812">Transmembrane</keyword>
<keyword evidence="5 6" id="KW-0472">Membrane</keyword>
<evidence type="ECO:0000313" key="9">
    <source>
        <dbReference type="EMBL" id="EFL51645.1"/>
    </source>
</evidence>
<dbReference type="GO" id="GO:0032153">
    <property type="term" value="C:cell division site"/>
    <property type="evidence" value="ECO:0007669"/>
    <property type="project" value="TreeGrafter"/>
</dbReference>
<dbReference type="EMBL" id="AECZ01000008">
    <property type="protein sequence ID" value="EFL51645.1"/>
    <property type="molecule type" value="Genomic_DNA"/>
</dbReference>
<protein>
    <recommendedName>
        <fullName evidence="6">Cell division protein FtsX</fullName>
    </recommendedName>
</protein>
<dbReference type="eggNOG" id="COG2177">
    <property type="taxonomic scope" value="Bacteria"/>
</dbReference>
<keyword evidence="6" id="KW-0131">Cell cycle</keyword>
<dbReference type="AlphaFoldDB" id="E1JV51"/>
<name>E1JV51_SOLFR</name>
<comment type="similarity">
    <text evidence="6">Belongs to the ABC-4 integral membrane protein family. FtsX subfamily.</text>
</comment>
<dbReference type="PIRSF" id="PIRSF003097">
    <property type="entry name" value="FtsX"/>
    <property type="match status" value="1"/>
</dbReference>
<gene>
    <name evidence="9" type="ORF">DesfrDRAFT_1500</name>
</gene>
<feature type="transmembrane region" description="Helical" evidence="7">
    <location>
        <begin position="258"/>
        <end position="286"/>
    </location>
</feature>
<dbReference type="RefSeq" id="WP_005992604.1">
    <property type="nucleotide sequence ID" value="NZ_AECZ01000008.1"/>
</dbReference>
<dbReference type="PANTHER" id="PTHR47755">
    <property type="entry name" value="CELL DIVISION PROTEIN FTSX"/>
    <property type="match status" value="1"/>
</dbReference>
<dbReference type="Proteomes" id="UP000006250">
    <property type="component" value="Unassembled WGS sequence"/>
</dbReference>
<evidence type="ECO:0000256" key="6">
    <source>
        <dbReference type="PIRNR" id="PIRNR003097"/>
    </source>
</evidence>
<feature type="transmembrane region" description="Helical" evidence="7">
    <location>
        <begin position="171"/>
        <end position="193"/>
    </location>
</feature>
<feature type="transmembrane region" description="Helical" evidence="7">
    <location>
        <begin position="213"/>
        <end position="238"/>
    </location>
</feature>
<evidence type="ECO:0000313" key="10">
    <source>
        <dbReference type="Proteomes" id="UP000006250"/>
    </source>
</evidence>
<evidence type="ECO:0000256" key="7">
    <source>
        <dbReference type="SAM" id="Phobius"/>
    </source>
</evidence>
<accession>E1JV51</accession>
<keyword evidence="6" id="KW-0132">Cell division</keyword>
<evidence type="ECO:0000256" key="3">
    <source>
        <dbReference type="ARBA" id="ARBA00022692"/>
    </source>
</evidence>
<comment type="caution">
    <text evidence="9">The sequence shown here is derived from an EMBL/GenBank/DDBJ whole genome shotgun (WGS) entry which is preliminary data.</text>
</comment>
<keyword evidence="10" id="KW-1185">Reference proteome</keyword>
<evidence type="ECO:0000256" key="1">
    <source>
        <dbReference type="ARBA" id="ARBA00004651"/>
    </source>
</evidence>
<evidence type="ECO:0000256" key="4">
    <source>
        <dbReference type="ARBA" id="ARBA00022989"/>
    </source>
</evidence>
<proteinExistence type="inferred from homology"/>
<keyword evidence="4 7" id="KW-1133">Transmembrane helix</keyword>
<dbReference type="InterPro" id="IPR004513">
    <property type="entry name" value="FtsX"/>
</dbReference>
<sequence>MIGRLFVSGARELLHQPGRLAATVAGVAAVVYLCGLFVLAGTALDAAFGRDQGRVRFQVYWKPGADTALIARQMDWMRALPGLVATQVFTPSQALALLGHSLGPQADLSAFAARNPLPQTMLLTFRPPVAEEGFARDMYKRLSGVEGVAEVRYDPHAMDAALAVGLVARRAVLPLAGLLTLLVGLVVGGMVRLSMLRRREELEILRLVGASEWYIRLPLAAGATLTGLCGAGVALAALKLTQAALAYALDVPPLFFRLPFMPAWLAVALALAAAFVAGLAGLAAALEPRS</sequence>
<dbReference type="OrthoDB" id="9813411at2"/>
<keyword evidence="2 6" id="KW-1003">Cell membrane</keyword>
<comment type="subcellular location">
    <subcellularLocation>
        <location evidence="1">Cell membrane</location>
        <topology evidence="1">Multi-pass membrane protein</topology>
    </subcellularLocation>
</comment>
<dbReference type="GO" id="GO:0051301">
    <property type="term" value="P:cell division"/>
    <property type="evidence" value="ECO:0007669"/>
    <property type="project" value="UniProtKB-KW"/>
</dbReference>
<dbReference type="STRING" id="596151.DesfrDRAFT_1500"/>
<dbReference type="InterPro" id="IPR003838">
    <property type="entry name" value="ABC3_permease_C"/>
</dbReference>
<evidence type="ECO:0000256" key="5">
    <source>
        <dbReference type="ARBA" id="ARBA00023136"/>
    </source>
</evidence>
<evidence type="ECO:0000259" key="8">
    <source>
        <dbReference type="Pfam" id="PF02687"/>
    </source>
</evidence>
<dbReference type="PANTHER" id="PTHR47755:SF1">
    <property type="entry name" value="CELL DIVISION PROTEIN FTSX"/>
    <property type="match status" value="1"/>
</dbReference>
<dbReference type="GO" id="GO:0005886">
    <property type="term" value="C:plasma membrane"/>
    <property type="evidence" value="ECO:0007669"/>
    <property type="project" value="UniProtKB-SubCell"/>
</dbReference>
<dbReference type="Pfam" id="PF02687">
    <property type="entry name" value="FtsX"/>
    <property type="match status" value="1"/>
</dbReference>
<feature type="domain" description="ABC3 transporter permease C-terminal" evidence="8">
    <location>
        <begin position="176"/>
        <end position="282"/>
    </location>
</feature>
<evidence type="ECO:0000256" key="2">
    <source>
        <dbReference type="ARBA" id="ARBA00022475"/>
    </source>
</evidence>